<comment type="cofactor">
    <cofactor evidence="1 7">
        <name>pyridoxal 5'-phosphate</name>
        <dbReference type="ChEBI" id="CHEBI:597326"/>
    </cofactor>
</comment>
<dbReference type="InterPro" id="IPR015421">
    <property type="entry name" value="PyrdxlP-dep_Trfase_major"/>
</dbReference>
<comment type="pathway">
    <text evidence="7">Amino-acid biosynthesis; glycine biosynthesis; glycine from L-serine: step 1/1.</text>
</comment>
<dbReference type="Pfam" id="PF00464">
    <property type="entry name" value="SHMT"/>
    <property type="match status" value="1"/>
</dbReference>
<keyword evidence="10" id="KW-1185">Reference proteome</keyword>
<evidence type="ECO:0000256" key="7">
    <source>
        <dbReference type="HAMAP-Rule" id="MF_00051"/>
    </source>
</evidence>
<comment type="function">
    <text evidence="7">Catalyzes the reversible interconversion of serine and glycine with tetrahydrofolate (THF) serving as the one-carbon carrier. This reaction serves as the major source of one-carbon groups required for the biosynthesis of purines, thymidylate, methionine, and other important biomolecules. Also exhibits THF-independent aldolase activity toward beta-hydroxyamino acids, producing glycine and aldehydes, via a retro-aldol mechanism.</text>
</comment>
<protein>
    <recommendedName>
        <fullName evidence="7">Serine hydroxymethyltransferase</fullName>
        <shortName evidence="7">SHMT</shortName>
        <shortName evidence="7">Serine methylase</shortName>
        <ecNumber evidence="7">2.1.2.1</ecNumber>
    </recommendedName>
</protein>
<dbReference type="Gene3D" id="3.90.1150.10">
    <property type="entry name" value="Aspartate Aminotransferase, domain 1"/>
    <property type="match status" value="1"/>
</dbReference>
<dbReference type="PIRSF" id="PIRSF000412">
    <property type="entry name" value="SHMT"/>
    <property type="match status" value="1"/>
</dbReference>
<dbReference type="InterPro" id="IPR001085">
    <property type="entry name" value="Ser_HO-MeTrfase"/>
</dbReference>
<reference evidence="9 10" key="1">
    <citation type="journal article" date="2025" name="Anaerobe">
        <title>Description of Anaerococcus kampingiae sp. nov., Anaerococcus groningensis sp. nov., Anaerococcus martiniensis sp. nov., and Anaerococcus cruorum sp. nov., isolated from human clinical specimens.</title>
        <authorList>
            <person name="Boiten K.E."/>
            <person name="Meijer J."/>
            <person name="van Wezel E.M."/>
            <person name="Veloo A.C.M."/>
        </authorList>
    </citation>
    <scope>NUCLEOTIDE SEQUENCE [LARGE SCALE GENOMIC DNA]</scope>
    <source>
        <strain evidence="9 10">ENR0831</strain>
    </source>
</reference>
<dbReference type="InterPro" id="IPR015424">
    <property type="entry name" value="PyrdxlP-dep_Trfase"/>
</dbReference>
<evidence type="ECO:0000259" key="8">
    <source>
        <dbReference type="Pfam" id="PF00464"/>
    </source>
</evidence>
<dbReference type="SUPFAM" id="SSF53383">
    <property type="entry name" value="PLP-dependent transferases"/>
    <property type="match status" value="1"/>
</dbReference>
<feature type="modified residue" description="N6-(pyridoxal phosphate)lysine" evidence="7">
    <location>
        <position position="228"/>
    </location>
</feature>
<evidence type="ECO:0000256" key="4">
    <source>
        <dbReference type="ARBA" id="ARBA00022605"/>
    </source>
</evidence>
<comment type="subunit">
    <text evidence="7">Homodimer.</text>
</comment>
<dbReference type="PROSITE" id="PS00096">
    <property type="entry name" value="SHMT"/>
    <property type="match status" value="1"/>
</dbReference>
<evidence type="ECO:0000256" key="6">
    <source>
        <dbReference type="ARBA" id="ARBA00022898"/>
    </source>
</evidence>
<evidence type="ECO:0000256" key="3">
    <source>
        <dbReference type="ARBA" id="ARBA00022563"/>
    </source>
</evidence>
<comment type="caution">
    <text evidence="7">Lacks conserved residue(s) required for the propagation of feature annotation.</text>
</comment>
<keyword evidence="6 7" id="KW-0663">Pyridoxal phosphate</keyword>
<feature type="binding site" evidence="7">
    <location>
        <position position="242"/>
    </location>
    <ligand>
        <name>(6S)-5,6,7,8-tetrahydrofolate</name>
        <dbReference type="ChEBI" id="CHEBI:57453"/>
    </ligand>
</feature>
<feature type="site" description="Plays an important role in substrate specificity" evidence="7">
    <location>
        <position position="227"/>
    </location>
</feature>
<feature type="binding site" evidence="7">
    <location>
        <begin position="123"/>
        <end position="125"/>
    </location>
    <ligand>
        <name>(6S)-5,6,7,8-tetrahydrofolate</name>
        <dbReference type="ChEBI" id="CHEBI:57453"/>
    </ligand>
</feature>
<dbReference type="GO" id="GO:0004372">
    <property type="term" value="F:glycine hydroxymethyltransferase activity"/>
    <property type="evidence" value="ECO:0007669"/>
    <property type="project" value="UniProtKB-EC"/>
</dbReference>
<keyword evidence="3 7" id="KW-0554">One-carbon metabolism</keyword>
<feature type="domain" description="Serine hydroxymethyltransferase-like" evidence="8">
    <location>
        <begin position="7"/>
        <end position="382"/>
    </location>
</feature>
<sequence length="411" mass="45768">MDYSLIKEFDIDLYQALEKEVHRQEDNIELIASENYVKPYILEAAGSVLTNKYAEGYPEKRYYGGCENIDTIEQIAIDRAKELFHCDHANVQPHSGSNANFAAYSALIKPGDKVLAMNLTEGGHLTHGSKVNFSGKIYDFYHYGVDNQTGRINYEEVLEKARQIRPQLIVCGASAYPREIDFSKFREIADEVGAILMADIAHIAGLIVAGEHPDPFPYCDVVTSTTHKTLRGPRSGIILCKEEFAKAIDKSVFPGSQGGPLEHIILAKALGFKQNLDPSWKEYAKNIKLNAKAMEEALRDYGFKMISDGTDNHLILIDLTNKNITGAEAQDLLDQVKITTNKNTIPNEQLSPQVTSGLRIGTAAITSRGMGIKESKKIVELISRTINRNEDLEKIKKEVLDLTSKFPVYGN</sequence>
<dbReference type="PANTHER" id="PTHR11680:SF35">
    <property type="entry name" value="SERINE HYDROXYMETHYLTRANSFERASE 1"/>
    <property type="match status" value="1"/>
</dbReference>
<dbReference type="PANTHER" id="PTHR11680">
    <property type="entry name" value="SERINE HYDROXYMETHYLTRANSFERASE"/>
    <property type="match status" value="1"/>
</dbReference>
<name>A0ABW9M5Z3_9FIRM</name>
<comment type="catalytic activity">
    <reaction evidence="7">
        <text>(6R)-5,10-methylene-5,6,7,8-tetrahydrofolate + glycine + H2O = (6S)-5,6,7,8-tetrahydrofolate + L-serine</text>
        <dbReference type="Rhea" id="RHEA:15481"/>
        <dbReference type="ChEBI" id="CHEBI:15377"/>
        <dbReference type="ChEBI" id="CHEBI:15636"/>
        <dbReference type="ChEBI" id="CHEBI:33384"/>
        <dbReference type="ChEBI" id="CHEBI:57305"/>
        <dbReference type="ChEBI" id="CHEBI:57453"/>
        <dbReference type="EC" id="2.1.2.1"/>
    </reaction>
</comment>
<keyword evidence="7" id="KW-0963">Cytoplasm</keyword>
<dbReference type="Gene3D" id="3.40.640.10">
    <property type="entry name" value="Type I PLP-dependent aspartate aminotransferase-like (Major domain)"/>
    <property type="match status" value="1"/>
</dbReference>
<comment type="similarity">
    <text evidence="2 7">Belongs to the SHMT family.</text>
</comment>
<comment type="subcellular location">
    <subcellularLocation>
        <location evidence="7">Cytoplasm</location>
    </subcellularLocation>
</comment>
<dbReference type="NCBIfam" id="NF000586">
    <property type="entry name" value="PRK00011.1"/>
    <property type="match status" value="1"/>
</dbReference>
<keyword evidence="4 7" id="KW-0028">Amino-acid biosynthesis</keyword>
<dbReference type="InterPro" id="IPR049943">
    <property type="entry name" value="Ser_HO-MeTrfase-like"/>
</dbReference>
<keyword evidence="5 7" id="KW-0808">Transferase</keyword>
<organism evidence="9 10">
    <name type="scientific">Anaerococcus martiniensis</name>
    <dbReference type="NCBI Taxonomy" id="3115615"/>
    <lineage>
        <taxon>Bacteria</taxon>
        <taxon>Bacillati</taxon>
        <taxon>Bacillota</taxon>
        <taxon>Tissierellia</taxon>
        <taxon>Tissierellales</taxon>
        <taxon>Peptoniphilaceae</taxon>
        <taxon>Anaerococcus</taxon>
    </lineage>
</organism>
<dbReference type="RefSeq" id="WP_410030557.1">
    <property type="nucleotide sequence ID" value="NZ_JBGMEI010000001.1"/>
</dbReference>
<dbReference type="Proteomes" id="UP001637996">
    <property type="component" value="Unassembled WGS sequence"/>
</dbReference>
<dbReference type="EMBL" id="JBGMEI010000001">
    <property type="protein sequence ID" value="MFO3664780.1"/>
    <property type="molecule type" value="Genomic_DNA"/>
</dbReference>
<dbReference type="HAMAP" id="MF_00051">
    <property type="entry name" value="SHMT"/>
    <property type="match status" value="1"/>
</dbReference>
<gene>
    <name evidence="7 9" type="primary">glyA</name>
    <name evidence="9" type="ORF">ACCQ41_00710</name>
</gene>
<dbReference type="InterPro" id="IPR039429">
    <property type="entry name" value="SHMT-like_dom"/>
</dbReference>
<evidence type="ECO:0000313" key="9">
    <source>
        <dbReference type="EMBL" id="MFO3664780.1"/>
    </source>
</evidence>
<dbReference type="InterPro" id="IPR019798">
    <property type="entry name" value="Ser_HO-MeTrfase_PLP_BS"/>
</dbReference>
<feature type="binding site" evidence="7">
    <location>
        <position position="119"/>
    </location>
    <ligand>
        <name>(6S)-5,6,7,8-tetrahydrofolate</name>
        <dbReference type="ChEBI" id="CHEBI:57453"/>
    </ligand>
</feature>
<dbReference type="InterPro" id="IPR015422">
    <property type="entry name" value="PyrdxlP-dep_Trfase_small"/>
</dbReference>
<proteinExistence type="inferred from homology"/>
<evidence type="ECO:0000256" key="5">
    <source>
        <dbReference type="ARBA" id="ARBA00022679"/>
    </source>
</evidence>
<comment type="caution">
    <text evidence="9">The sequence shown here is derived from an EMBL/GenBank/DDBJ whole genome shotgun (WGS) entry which is preliminary data.</text>
</comment>
<evidence type="ECO:0000256" key="2">
    <source>
        <dbReference type="ARBA" id="ARBA00006376"/>
    </source>
</evidence>
<evidence type="ECO:0000313" key="10">
    <source>
        <dbReference type="Proteomes" id="UP001637996"/>
    </source>
</evidence>
<dbReference type="EC" id="2.1.2.1" evidence="7"/>
<comment type="pathway">
    <text evidence="7">One-carbon metabolism; tetrahydrofolate interconversion.</text>
</comment>
<dbReference type="CDD" id="cd00378">
    <property type="entry name" value="SHMT"/>
    <property type="match status" value="1"/>
</dbReference>
<accession>A0ABW9M5Z3</accession>
<evidence type="ECO:0000256" key="1">
    <source>
        <dbReference type="ARBA" id="ARBA00001933"/>
    </source>
</evidence>